<accession>A0AAJ0CJM7</accession>
<dbReference type="AlphaFoldDB" id="A0AAJ0CJM7"/>
<dbReference type="Proteomes" id="UP001251528">
    <property type="component" value="Unassembled WGS sequence"/>
</dbReference>
<comment type="caution">
    <text evidence="2">The sequence shown here is derived from an EMBL/GenBank/DDBJ whole genome shotgun (WGS) entry which is preliminary data.</text>
</comment>
<proteinExistence type="predicted"/>
<sequence>MSGQMEVQRGDIQSLIDSKIVKEVDPQLAWDHGTYGHCPEALEPANQKAPTPSRSKKETESHWYDFLIHHKPGQMIHRQLRVNAKYYSACPDLKKHA</sequence>
<protein>
    <submittedName>
        <fullName evidence="2">Uncharacterized protein</fullName>
    </submittedName>
</protein>
<feature type="region of interest" description="Disordered" evidence="1">
    <location>
        <begin position="35"/>
        <end position="59"/>
    </location>
</feature>
<keyword evidence="3" id="KW-1185">Reference proteome</keyword>
<reference evidence="2" key="1">
    <citation type="submission" date="2023-06" db="EMBL/GenBank/DDBJ databases">
        <title>Conoideocrella luteorostrata (Hypocreales: Clavicipitaceae), a potential biocontrol fungus for elongate hemlock scale in United States Christmas tree production areas.</title>
        <authorList>
            <person name="Barrett H."/>
            <person name="Lovett B."/>
            <person name="Macias A.M."/>
            <person name="Stajich J.E."/>
            <person name="Kasson M.T."/>
        </authorList>
    </citation>
    <scope>NUCLEOTIDE SEQUENCE</scope>
    <source>
        <strain evidence="2">ARSEF 14590</strain>
    </source>
</reference>
<organism evidence="2 3">
    <name type="scientific">Conoideocrella luteorostrata</name>
    <dbReference type="NCBI Taxonomy" id="1105319"/>
    <lineage>
        <taxon>Eukaryota</taxon>
        <taxon>Fungi</taxon>
        <taxon>Dikarya</taxon>
        <taxon>Ascomycota</taxon>
        <taxon>Pezizomycotina</taxon>
        <taxon>Sordariomycetes</taxon>
        <taxon>Hypocreomycetidae</taxon>
        <taxon>Hypocreales</taxon>
        <taxon>Clavicipitaceae</taxon>
        <taxon>Conoideocrella</taxon>
    </lineage>
</organism>
<gene>
    <name evidence="2" type="ORF">QQS21_010355</name>
</gene>
<evidence type="ECO:0000313" key="3">
    <source>
        <dbReference type="Proteomes" id="UP001251528"/>
    </source>
</evidence>
<evidence type="ECO:0000313" key="2">
    <source>
        <dbReference type="EMBL" id="KAK2591951.1"/>
    </source>
</evidence>
<evidence type="ECO:0000256" key="1">
    <source>
        <dbReference type="SAM" id="MobiDB-lite"/>
    </source>
</evidence>
<name>A0AAJ0CJM7_9HYPO</name>
<dbReference type="EMBL" id="JASWJB010000298">
    <property type="protein sequence ID" value="KAK2591951.1"/>
    <property type="molecule type" value="Genomic_DNA"/>
</dbReference>